<accession>A0AA39XA51</accession>
<feature type="domain" description="Rhodopsin" evidence="8">
    <location>
        <begin position="31"/>
        <end position="295"/>
    </location>
</feature>
<dbReference type="Proteomes" id="UP001174934">
    <property type="component" value="Unassembled WGS sequence"/>
</dbReference>
<dbReference type="PANTHER" id="PTHR33048:SF47">
    <property type="entry name" value="INTEGRAL MEMBRANE PROTEIN-RELATED"/>
    <property type="match status" value="1"/>
</dbReference>
<sequence length="417" mass="45932">MTFDVFQDKNQGAYFVVTIISAVLTTIAVALRFIATRRTGRKLGLEDWLALAATIVFLARIGNTLRALIIINGRLFALAFDRVAYEESFKVCLEPRSFVVCCSADAMVHGRLTHTSPINPQGIFVSNLITLLDQTLAKLSICALYHRIFGINRKYRLWIWALAILQILLYIALVILQCLQCTPIAKQWQWWTEGVCLPFATILVAIEPINSVIDFALVVLAMFMIKSLHMKSGVKWKLRFLFALGGLAGIFGFIKVGLAYSPDTVQISAVLGLWAMVQSLACIVCACAPVYKPLLPETGLWNRLKSKVSNISLTGGRSKQGSQTGGGSKGGSGLPSNSSQTSTNSQKQGWLRLDWATSKGQAWSEQRTVPANAGEEHHEMDVPGVPGYVPFPTPNNNSDHAIYPLRTIQVQRTYDVV</sequence>
<dbReference type="GO" id="GO:0016020">
    <property type="term" value="C:membrane"/>
    <property type="evidence" value="ECO:0007669"/>
    <property type="project" value="UniProtKB-SubCell"/>
</dbReference>
<comment type="similarity">
    <text evidence="5">Belongs to the SAT4 family.</text>
</comment>
<keyword evidence="2 7" id="KW-0812">Transmembrane</keyword>
<evidence type="ECO:0000256" key="7">
    <source>
        <dbReference type="SAM" id="Phobius"/>
    </source>
</evidence>
<dbReference type="AlphaFoldDB" id="A0AA39XA51"/>
<evidence type="ECO:0000256" key="3">
    <source>
        <dbReference type="ARBA" id="ARBA00022989"/>
    </source>
</evidence>
<evidence type="ECO:0000256" key="4">
    <source>
        <dbReference type="ARBA" id="ARBA00023136"/>
    </source>
</evidence>
<proteinExistence type="inferred from homology"/>
<feature type="transmembrane region" description="Helical" evidence="7">
    <location>
        <begin position="240"/>
        <end position="261"/>
    </location>
</feature>
<gene>
    <name evidence="9" type="ORF">B0T17DRAFT_203135</name>
</gene>
<evidence type="ECO:0000313" key="10">
    <source>
        <dbReference type="Proteomes" id="UP001174934"/>
    </source>
</evidence>
<protein>
    <recommendedName>
        <fullName evidence="8">Rhodopsin domain-containing protein</fullName>
    </recommendedName>
</protein>
<dbReference type="Pfam" id="PF20684">
    <property type="entry name" value="Fung_rhodopsin"/>
    <property type="match status" value="1"/>
</dbReference>
<dbReference type="EMBL" id="JAULSR010000002">
    <property type="protein sequence ID" value="KAK0629906.1"/>
    <property type="molecule type" value="Genomic_DNA"/>
</dbReference>
<feature type="compositionally biased region" description="Low complexity" evidence="6">
    <location>
        <begin position="336"/>
        <end position="346"/>
    </location>
</feature>
<comment type="caution">
    <text evidence="9">The sequence shown here is derived from an EMBL/GenBank/DDBJ whole genome shotgun (WGS) entry which is preliminary data.</text>
</comment>
<evidence type="ECO:0000259" key="8">
    <source>
        <dbReference type="Pfam" id="PF20684"/>
    </source>
</evidence>
<dbReference type="InterPro" id="IPR049326">
    <property type="entry name" value="Rhodopsin_dom_fungi"/>
</dbReference>
<dbReference type="InterPro" id="IPR052337">
    <property type="entry name" value="SAT4-like"/>
</dbReference>
<evidence type="ECO:0000256" key="5">
    <source>
        <dbReference type="ARBA" id="ARBA00038359"/>
    </source>
</evidence>
<feature type="transmembrane region" description="Helical" evidence="7">
    <location>
        <begin position="47"/>
        <end position="71"/>
    </location>
</feature>
<keyword evidence="3 7" id="KW-1133">Transmembrane helix</keyword>
<name>A0AA39XA51_9PEZI</name>
<evidence type="ECO:0000256" key="2">
    <source>
        <dbReference type="ARBA" id="ARBA00022692"/>
    </source>
</evidence>
<feature type="transmembrane region" description="Helical" evidence="7">
    <location>
        <begin position="12"/>
        <end position="35"/>
    </location>
</feature>
<comment type="subcellular location">
    <subcellularLocation>
        <location evidence="1">Membrane</location>
        <topology evidence="1">Multi-pass membrane protein</topology>
    </subcellularLocation>
</comment>
<organism evidence="9 10">
    <name type="scientific">Bombardia bombarda</name>
    <dbReference type="NCBI Taxonomy" id="252184"/>
    <lineage>
        <taxon>Eukaryota</taxon>
        <taxon>Fungi</taxon>
        <taxon>Dikarya</taxon>
        <taxon>Ascomycota</taxon>
        <taxon>Pezizomycotina</taxon>
        <taxon>Sordariomycetes</taxon>
        <taxon>Sordariomycetidae</taxon>
        <taxon>Sordariales</taxon>
        <taxon>Lasiosphaeriaceae</taxon>
        <taxon>Bombardia</taxon>
    </lineage>
</organism>
<feature type="region of interest" description="Disordered" evidence="6">
    <location>
        <begin position="312"/>
        <end position="348"/>
    </location>
</feature>
<evidence type="ECO:0000313" key="9">
    <source>
        <dbReference type="EMBL" id="KAK0629906.1"/>
    </source>
</evidence>
<evidence type="ECO:0000256" key="6">
    <source>
        <dbReference type="SAM" id="MobiDB-lite"/>
    </source>
</evidence>
<keyword evidence="10" id="KW-1185">Reference proteome</keyword>
<dbReference type="PANTHER" id="PTHR33048">
    <property type="entry name" value="PTH11-LIKE INTEGRAL MEMBRANE PROTEIN (AFU_ORTHOLOGUE AFUA_5G11245)"/>
    <property type="match status" value="1"/>
</dbReference>
<keyword evidence="4 7" id="KW-0472">Membrane</keyword>
<evidence type="ECO:0000256" key="1">
    <source>
        <dbReference type="ARBA" id="ARBA00004141"/>
    </source>
</evidence>
<reference evidence="9" key="1">
    <citation type="submission" date="2023-06" db="EMBL/GenBank/DDBJ databases">
        <title>Genome-scale phylogeny and comparative genomics of the fungal order Sordariales.</title>
        <authorList>
            <consortium name="Lawrence Berkeley National Laboratory"/>
            <person name="Hensen N."/>
            <person name="Bonometti L."/>
            <person name="Westerberg I."/>
            <person name="Brannstrom I.O."/>
            <person name="Guillou S."/>
            <person name="Cros-Aarteil S."/>
            <person name="Calhoun S."/>
            <person name="Haridas S."/>
            <person name="Kuo A."/>
            <person name="Mondo S."/>
            <person name="Pangilinan J."/>
            <person name="Riley R."/>
            <person name="LaButti K."/>
            <person name="Andreopoulos B."/>
            <person name="Lipzen A."/>
            <person name="Chen C."/>
            <person name="Yanf M."/>
            <person name="Daum C."/>
            <person name="Ng V."/>
            <person name="Clum A."/>
            <person name="Steindorff A."/>
            <person name="Ohm R."/>
            <person name="Martin F."/>
            <person name="Silar P."/>
            <person name="Natvig D."/>
            <person name="Lalanne C."/>
            <person name="Gautier V."/>
            <person name="Ament-velasquez S.L."/>
            <person name="Kruys A."/>
            <person name="Hutchinson M.I."/>
            <person name="Powell A.J."/>
            <person name="Barry K."/>
            <person name="Miller A.N."/>
            <person name="Grigoriev I.V."/>
            <person name="Debuchy R."/>
            <person name="Gladieux P."/>
            <person name="Thoren M.H."/>
            <person name="Johannesson H."/>
        </authorList>
    </citation>
    <scope>NUCLEOTIDE SEQUENCE</scope>
    <source>
        <strain evidence="9">SMH3391-2</strain>
    </source>
</reference>
<feature type="transmembrane region" description="Helical" evidence="7">
    <location>
        <begin position="267"/>
        <end position="291"/>
    </location>
</feature>
<feature type="compositionally biased region" description="Gly residues" evidence="6">
    <location>
        <begin position="323"/>
        <end position="333"/>
    </location>
</feature>
<feature type="transmembrane region" description="Helical" evidence="7">
    <location>
        <begin position="157"/>
        <end position="176"/>
    </location>
</feature>